<dbReference type="Pfam" id="PF13764">
    <property type="entry name" value="E3_UbLigase_R4"/>
    <property type="match status" value="3"/>
</dbReference>
<feature type="compositionally biased region" description="Low complexity" evidence="2">
    <location>
        <begin position="777"/>
        <end position="788"/>
    </location>
</feature>
<evidence type="ECO:0000313" key="5">
    <source>
        <dbReference type="Proteomes" id="UP001153069"/>
    </source>
</evidence>
<feature type="compositionally biased region" description="Polar residues" evidence="2">
    <location>
        <begin position="359"/>
        <end position="368"/>
    </location>
</feature>
<evidence type="ECO:0000313" key="4">
    <source>
        <dbReference type="EMBL" id="CAB9510970.1"/>
    </source>
</evidence>
<feature type="region of interest" description="Disordered" evidence="2">
    <location>
        <begin position="471"/>
        <end position="533"/>
    </location>
</feature>
<feature type="region of interest" description="Disordered" evidence="2">
    <location>
        <begin position="1959"/>
        <end position="2015"/>
    </location>
</feature>
<dbReference type="OrthoDB" id="30336at2759"/>
<feature type="domain" description="E3 ubiquitin ligase UBR4 C-terminal" evidence="3">
    <location>
        <begin position="865"/>
        <end position="1066"/>
    </location>
</feature>
<accession>A0A9N8HG20</accession>
<keyword evidence="1" id="KW-0479">Metal-binding</keyword>
<evidence type="ECO:0000256" key="1">
    <source>
        <dbReference type="PROSITE-ProRule" id="PRU01388"/>
    </source>
</evidence>
<feature type="region of interest" description="Disordered" evidence="2">
    <location>
        <begin position="1281"/>
        <end position="1308"/>
    </location>
</feature>
<feature type="region of interest" description="Disordered" evidence="2">
    <location>
        <begin position="1564"/>
        <end position="1603"/>
    </location>
</feature>
<feature type="region of interest" description="Disordered" evidence="2">
    <location>
        <begin position="748"/>
        <end position="788"/>
    </location>
</feature>
<comment type="similarity">
    <text evidence="1">Belongs to the UBR4 family.</text>
</comment>
<feature type="domain" description="E3 ubiquitin ligase UBR4 C-terminal" evidence="3">
    <location>
        <begin position="1602"/>
        <end position="2064"/>
    </location>
</feature>
<feature type="region of interest" description="Disordered" evidence="2">
    <location>
        <begin position="286"/>
        <end position="368"/>
    </location>
</feature>
<reference evidence="4" key="1">
    <citation type="submission" date="2020-06" db="EMBL/GenBank/DDBJ databases">
        <authorList>
            <consortium name="Plant Systems Biology data submission"/>
        </authorList>
    </citation>
    <scope>NUCLEOTIDE SEQUENCE</scope>
    <source>
        <strain evidence="4">D6</strain>
    </source>
</reference>
<feature type="region of interest" description="Disordered" evidence="2">
    <location>
        <begin position="581"/>
        <end position="632"/>
    </location>
</feature>
<comment type="caution">
    <text evidence="4">The sequence shown here is derived from an EMBL/GenBank/DDBJ whole genome shotgun (WGS) entry which is preliminary data.</text>
</comment>
<evidence type="ECO:0000259" key="3">
    <source>
        <dbReference type="Pfam" id="PF13764"/>
    </source>
</evidence>
<feature type="domain" description="E3 ubiquitin ligase UBR4 C-terminal" evidence="3">
    <location>
        <begin position="1109"/>
        <end position="1505"/>
    </location>
</feature>
<protein>
    <submittedName>
        <fullName evidence="4">Auxin transport protein BIG</fullName>
    </submittedName>
</protein>
<organism evidence="4 5">
    <name type="scientific">Seminavis robusta</name>
    <dbReference type="NCBI Taxonomy" id="568900"/>
    <lineage>
        <taxon>Eukaryota</taxon>
        <taxon>Sar</taxon>
        <taxon>Stramenopiles</taxon>
        <taxon>Ochrophyta</taxon>
        <taxon>Bacillariophyta</taxon>
        <taxon>Bacillariophyceae</taxon>
        <taxon>Bacillariophycidae</taxon>
        <taxon>Naviculales</taxon>
        <taxon>Naviculaceae</taxon>
        <taxon>Seminavis</taxon>
    </lineage>
</organism>
<feature type="compositionally biased region" description="Polar residues" evidence="2">
    <location>
        <begin position="748"/>
        <end position="765"/>
    </location>
</feature>
<feature type="compositionally biased region" description="Low complexity" evidence="2">
    <location>
        <begin position="1"/>
        <end position="20"/>
    </location>
</feature>
<feature type="region of interest" description="UBR4 E3 catalytic module" evidence="1">
    <location>
        <begin position="1394"/>
        <end position="2099"/>
    </location>
</feature>
<proteinExistence type="inferred from homology"/>
<dbReference type="PROSITE" id="PS52043">
    <property type="entry name" value="UBR4_E3"/>
    <property type="match status" value="1"/>
</dbReference>
<feature type="compositionally biased region" description="Low complexity" evidence="2">
    <location>
        <begin position="1529"/>
        <end position="1539"/>
    </location>
</feature>
<dbReference type="PANTHER" id="PTHR21725:SF1">
    <property type="entry name" value="E3 UBIQUITIN-PROTEIN LIGASE UBR4"/>
    <property type="match status" value="1"/>
</dbReference>
<sequence>MSSKRSGGSSHKSSSGSSSSNHVVTASPNSTRGVSLSLPLLEGLSQRPETAHCLVQTALKRLQAAQKIAHWVSSKWRAKKSQQITAASPCVIPYQQNLPSHQHWLWDAMRSVSRTERHVAARLLLQGGCPCSTCRTAAAATSSAAVGIVGSAGGVSKGDDEHAQWRLQQVLISLWNKHILPTTLAPRVEPMKDTTLATLPANIPMEWMALLKHIVLGKMVTEERIMAFCFGGIPWITQSIWQLVTALSNSKEGASAPLQLQALIGLVELCYSVLLVVFIEPETTTSSSRTATTASTENPPQASTSTSTNSSASTNAISAASSSNPRRPRLGRLASSSSRGGSTTANAATNSNRTATAETGDNSIDNSTNSDAVAKRLTLRRRVLQRLFWKNFDTAAVGPNQSAKHVHLYHLVNNAFPLSPLACLIGAFHIWKANSDWPYPGPTADACLTMLRQLVDPSTTAKAVSLAGLTAPISSNTGTTTANTRPREAPNSASSSSRQRRRKRQRSTSSASSSQPPVPQQRQPPQPPSSSGVATTFLFRSSAIGSSAAGVNSSNGNNNAASSSSARLAAVLGSARGNLLSASDDEDVEMDQDHDDDSEDSSEEVEEQEEEDEDEGEENNNDEEEDEELDQAEESLLHEDVARLEEGLLSLNDAAGPMEIDLEDIVGEDGGSSGLMAATTAARNRLRSAVSGASSGASLGGPNSNTSGAAKAATVDAQELTERKKLCLKACMEVLAVQHPPLLPFPGAQSNANKTVGSSRATSPVPNFRSGRSGLFSPSGGAPSGQSPATASSKCCFSLAAERSLLESAMGIVRPPKKPVNTKMIMRRAPTQEEFFRGSLSRNPISLSMLKPTSGSGPSNSGDVYEPTVRDLRQHIADDLQMSDSAELLELLVANKILDVNLKLRVVHQVLWKNHLMEHSHSAPASSSSSALASLLAGGGAGAPSFFSTGSGLSMMFSSGLGGISVGGGRGGAGVLSRAAGGSQVTADTPLSALPPLVVTYRLAGVDGEATEDTVSTLVDPEAPSDAMSPEEVEALMEKEYGITRIVTEGRGVYVLLRSIEHHIQEVLRCIRRDDISVMLEYGTDKNPCAVGKNKSRDKFKKQAPFPGLTLLRCCAKLPSNRKKLLQARAPTILLRLLLDVLNALEDPTAKAVAFDAGALDSNDSGSNETAEVLQELIEALASDISTTAVAATTTNTVDETKTDDTSSTTDSAAAAAEGQDHDATTLSLVLSSLETISLSPPLRNIIAKLLPFLTYGQVDLSRELAQNFARRIDVNLLTDEDRDEQVDGGSSDQENSGGVASAERGDSTKSSVLMDAFVEASISLPPNEVCCSLRSELINCGFIHRLASFITKGVPLSPPPWSVGLLPRDDPLKNNPGEKQRIIAAWREFFRRQGIKKAFSMLIGLCKDHAPTKAFVSQIGDDSDKLSSGGVSFLQACHWMEATSDNSSNRVHVRGVGLLAETLLDELAENDLVAKKVNALRRATRQRKKEIAQARRNKALKGMGSLGPLASTAATDANQKRDAAVDAPSSRSPSGGSVRETAASFLAPVLGFFGSGNAIDAASRSGTGGGAPAASRSSPRNNRKRTAQQPPEASKQPEAKKPAWMAEMENLVDEEGLVCSVCQEGRMLQPSELLGLYAYVKKVSIGADQCGSRDNIDGSTLLRTLPNSLPESLVGTHCAEQWFYPLRTGADLRERSAFSLGSSVSSRRNSYYTTTVSAGNAIHFSCHQRARQADRNHPKAPKSEWEGAILRNSRVNCNVILPLVSSRSSDVPLVAVDSALTEYQTAVNNLTGSAPKSMLWTVLHDVRFLLLRMAHGEMLGADCGGGSLSSNAQLLIHQLIIADTFSNQEKVETPENSEHVRNLSAGFLAACSIVHAPDYKKSGTSASSLLVRGLADSAPMAGLTCIVTHNTRDDFGGAESSSDSKPHPKRRWVTGRDMFLRGLIICAGRRHALGIETSGCVSGRGGTSSGQSRAGTTAFPDWSSSSQSESRTTASATSSSSHGGGRKAKKRSLKPDLDDFGTSLRPMICFFAILDQLSECFILNPKDTEIEESADKIVKILGQCQKAKGIRELLEICKASHLDEEEILEDFQRGLISA</sequence>
<feature type="compositionally biased region" description="Polar residues" evidence="2">
    <location>
        <begin position="472"/>
        <end position="484"/>
    </location>
</feature>
<feature type="compositionally biased region" description="Acidic residues" evidence="2">
    <location>
        <begin position="583"/>
        <end position="632"/>
    </location>
</feature>
<keyword evidence="5" id="KW-1185">Reference proteome</keyword>
<dbReference type="PANTHER" id="PTHR21725">
    <property type="entry name" value="E3 UBIQUITIN-PROTEIN LIGASE UBR4"/>
    <property type="match status" value="1"/>
</dbReference>
<dbReference type="InterPro" id="IPR045189">
    <property type="entry name" value="UBR4-like"/>
</dbReference>
<feature type="compositionally biased region" description="Polar residues" evidence="2">
    <location>
        <begin position="21"/>
        <end position="32"/>
    </location>
</feature>
<name>A0A9N8HG20_9STRA</name>
<dbReference type="InterPro" id="IPR025704">
    <property type="entry name" value="E3_Ub_ligase_UBR4_C"/>
</dbReference>
<evidence type="ECO:0000256" key="2">
    <source>
        <dbReference type="SAM" id="MobiDB-lite"/>
    </source>
</evidence>
<feature type="region of interest" description="Disordered" evidence="2">
    <location>
        <begin position="1"/>
        <end position="32"/>
    </location>
</feature>
<dbReference type="Proteomes" id="UP001153069">
    <property type="component" value="Unassembled WGS sequence"/>
</dbReference>
<feature type="compositionally biased region" description="Pro residues" evidence="2">
    <location>
        <begin position="516"/>
        <end position="528"/>
    </location>
</feature>
<gene>
    <name evidence="4" type="ORF">SEMRO_461_G147810.1</name>
</gene>
<feature type="compositionally biased region" description="Polar residues" evidence="2">
    <location>
        <begin position="1289"/>
        <end position="1299"/>
    </location>
</feature>
<keyword evidence="1" id="KW-0863">Zinc-finger</keyword>
<keyword evidence="1" id="KW-0862">Zinc</keyword>
<dbReference type="GO" id="GO:0008270">
    <property type="term" value="F:zinc ion binding"/>
    <property type="evidence" value="ECO:0007669"/>
    <property type="project" value="UniProtKB-KW"/>
</dbReference>
<dbReference type="EMBL" id="CAICTM010000460">
    <property type="protein sequence ID" value="CAB9510970.1"/>
    <property type="molecule type" value="Genomic_DNA"/>
</dbReference>
<feature type="compositionally biased region" description="Low complexity" evidence="2">
    <location>
        <begin position="1970"/>
        <end position="2002"/>
    </location>
</feature>
<feature type="compositionally biased region" description="Low complexity" evidence="2">
    <location>
        <begin position="286"/>
        <end position="357"/>
    </location>
</feature>
<feature type="region of interest" description="Disordered" evidence="2">
    <location>
        <begin position="1485"/>
        <end position="1539"/>
    </location>
</feature>